<dbReference type="OrthoDB" id="142769at2"/>
<organism evidence="2 3">
    <name type="scientific">Bifidobacterium [indicum] DSM 20214 = LMG 11587</name>
    <dbReference type="NCBI Taxonomy" id="1341694"/>
    <lineage>
        <taxon>Bacteria</taxon>
        <taxon>Bacillati</taxon>
        <taxon>Actinomycetota</taxon>
        <taxon>Actinomycetes</taxon>
        <taxon>Bifidobacteriales</taxon>
        <taxon>Bifidobacteriaceae</taxon>
        <taxon>Bifidobacterium</taxon>
    </lineage>
</organism>
<accession>A0A087VW18</accession>
<dbReference type="CDD" id="cd00302">
    <property type="entry name" value="cytochrome_P450"/>
    <property type="match status" value="1"/>
</dbReference>
<dbReference type="GO" id="GO:0016705">
    <property type="term" value="F:oxidoreductase activity, acting on paired donors, with incorporation or reduction of molecular oxygen"/>
    <property type="evidence" value="ECO:0007669"/>
    <property type="project" value="InterPro"/>
</dbReference>
<protein>
    <submittedName>
        <fullName evidence="2">Cytochrome P450-like protein</fullName>
    </submittedName>
</protein>
<proteinExistence type="inferred from homology"/>
<evidence type="ECO:0000313" key="3">
    <source>
        <dbReference type="Proteomes" id="UP000028569"/>
    </source>
</evidence>
<dbReference type="PRINTS" id="PR00359">
    <property type="entry name" value="BP450"/>
</dbReference>
<dbReference type="InterPro" id="IPR002397">
    <property type="entry name" value="Cyt_P450_B"/>
</dbReference>
<dbReference type="GO" id="GO:0005506">
    <property type="term" value="F:iron ion binding"/>
    <property type="evidence" value="ECO:0007669"/>
    <property type="project" value="InterPro"/>
</dbReference>
<dbReference type="PANTHER" id="PTHR46696">
    <property type="entry name" value="P450, PUTATIVE (EUROFUNG)-RELATED"/>
    <property type="match status" value="1"/>
</dbReference>
<evidence type="ECO:0000313" key="2">
    <source>
        <dbReference type="EMBL" id="AIC92572.1"/>
    </source>
</evidence>
<dbReference type="InterPro" id="IPR001128">
    <property type="entry name" value="Cyt_P450"/>
</dbReference>
<dbReference type="RefSeq" id="WP_033491082.1">
    <property type="nucleotide sequence ID" value="NZ_CP006018.1"/>
</dbReference>
<dbReference type="KEGG" id="bii:BINDI_1318"/>
<dbReference type="PANTHER" id="PTHR46696:SF1">
    <property type="entry name" value="CYTOCHROME P450 YJIB-RELATED"/>
    <property type="match status" value="1"/>
</dbReference>
<comment type="similarity">
    <text evidence="1">Belongs to the cytochrome P450 family.</text>
</comment>
<dbReference type="InterPro" id="IPR036396">
    <property type="entry name" value="Cyt_P450_sf"/>
</dbReference>
<evidence type="ECO:0000256" key="1">
    <source>
        <dbReference type="ARBA" id="ARBA00010617"/>
    </source>
</evidence>
<sequence length="373" mass="42742">MYIGQQLADDRFAFYKDILPGIRDQIVFDEEFNAWFVFNVRHLNLLVRDERLLANTKASLKELPLNADTLQVLEQFYSNWVMFTDGDLHKTLRRRVNTLILDRYRNIDYRWGPMDKQGDFSELYAVPYVYNILAQLIGISEKDVALLIKASEQINSLLLRGYLTIHDFDAVAQSIRQAYQLVNDVDSRYRDSDRYVGNALLDLPSEQKYPLLINLVSDGFAPFVAALNFLAYNLLTHPELEQEADSRSDDICAESLRLFPPFTTISRVCSEEVQVGDAHILPGQLVIFDLYSINRDPECFPDPDCFNLANTERAYSFGAGKHLCSGNPLVRKALGAVTKQSGQIYKYELVDSKFINLYGSTDMKLTIKKNTRL</sequence>
<keyword evidence="3" id="KW-1185">Reference proteome</keyword>
<dbReference type="Proteomes" id="UP000028569">
    <property type="component" value="Chromosome"/>
</dbReference>
<name>A0A087VW18_9BIFI</name>
<dbReference type="HOGENOM" id="CLU_747355_0_0_11"/>
<dbReference type="GO" id="GO:0004497">
    <property type="term" value="F:monooxygenase activity"/>
    <property type="evidence" value="ECO:0007669"/>
    <property type="project" value="InterPro"/>
</dbReference>
<reference evidence="2 3" key="1">
    <citation type="journal article" date="2014" name="Appl. Environ. Microbiol.">
        <title>Genomic encyclopedia of type strains of the genus Bifidobacterium.</title>
        <authorList>
            <person name="Milani C."/>
            <person name="Lugli G.A."/>
            <person name="Duranti S."/>
            <person name="Turroni F."/>
            <person name="Bottacini F."/>
            <person name="Mangifesta M."/>
            <person name="Sanchez B."/>
            <person name="Viappiani A."/>
            <person name="Mancabelli L."/>
            <person name="Taminiau B."/>
            <person name="Delcenserie V."/>
            <person name="Barrangou R."/>
            <person name="Margolles A."/>
            <person name="van Sinderen D."/>
            <person name="Ventura M."/>
        </authorList>
    </citation>
    <scope>NUCLEOTIDE SEQUENCE [LARGE SCALE GENOMIC DNA]</scope>
    <source>
        <strain evidence="2 3">LMG 11587</strain>
    </source>
</reference>
<dbReference type="AlphaFoldDB" id="A0A087VW18"/>
<dbReference type="Gene3D" id="1.10.630.10">
    <property type="entry name" value="Cytochrome P450"/>
    <property type="match status" value="1"/>
</dbReference>
<gene>
    <name evidence="2" type="ORF">BINDI_1318</name>
</gene>
<dbReference type="SUPFAM" id="SSF48264">
    <property type="entry name" value="Cytochrome P450"/>
    <property type="match status" value="1"/>
</dbReference>
<dbReference type="Pfam" id="PF00067">
    <property type="entry name" value="p450"/>
    <property type="match status" value="1"/>
</dbReference>
<dbReference type="GO" id="GO:0020037">
    <property type="term" value="F:heme binding"/>
    <property type="evidence" value="ECO:0007669"/>
    <property type="project" value="InterPro"/>
</dbReference>
<dbReference type="EMBL" id="CP006018">
    <property type="protein sequence ID" value="AIC92572.1"/>
    <property type="molecule type" value="Genomic_DNA"/>
</dbReference>